<comment type="catalytic activity">
    <reaction evidence="12">
        <text>15-oxo-(5S,6R)-dihydroxy-(7E,9E,11Z)-eicosatrienoate + NADH + H(+) = (5S,6R,15S)-trihydroxy-(7E,9E,11Z)-eicosatrienoate + NAD(+)</text>
        <dbReference type="Rhea" id="RHEA:41596"/>
        <dbReference type="ChEBI" id="CHEBI:15378"/>
        <dbReference type="ChEBI" id="CHEBI:57540"/>
        <dbReference type="ChEBI" id="CHEBI:57945"/>
        <dbReference type="ChEBI" id="CHEBI:78325"/>
        <dbReference type="ChEBI" id="CHEBI:78329"/>
    </reaction>
    <physiologicalReaction direction="left-to-right" evidence="12">
        <dbReference type="Rhea" id="RHEA:41597"/>
    </physiologicalReaction>
</comment>
<comment type="catalytic activity">
    <reaction evidence="14">
        <text>resolvin D1 + NAD(+) = 17-oxoresolvin D1 + NADH + H(+)</text>
        <dbReference type="Rhea" id="RHEA:50128"/>
        <dbReference type="ChEBI" id="CHEBI:15378"/>
        <dbReference type="ChEBI" id="CHEBI:57540"/>
        <dbReference type="ChEBI" id="CHEBI:57945"/>
        <dbReference type="ChEBI" id="CHEBI:132079"/>
        <dbReference type="ChEBI" id="CHEBI:132081"/>
    </reaction>
    <physiologicalReaction direction="left-to-right" evidence="14">
        <dbReference type="Rhea" id="RHEA:50129"/>
    </physiologicalReaction>
</comment>
<evidence type="ECO:0000256" key="12">
    <source>
        <dbReference type="ARBA" id="ARBA00048140"/>
    </source>
</evidence>
<accession>A0AAV2HZ11</accession>
<dbReference type="InterPro" id="IPR002347">
    <property type="entry name" value="SDR_fam"/>
</dbReference>
<evidence type="ECO:0000256" key="2">
    <source>
        <dbReference type="ARBA" id="ARBA00023002"/>
    </source>
</evidence>
<dbReference type="InterPro" id="IPR020904">
    <property type="entry name" value="Sc_DH/Rdtase_CS"/>
</dbReference>
<comment type="catalytic activity">
    <reaction evidence="21">
        <text>resolvin E1 + NAD(+) = 18-oxo-resolvin E1 + NADH + H(+)</text>
        <dbReference type="Rhea" id="RHEA:49244"/>
        <dbReference type="ChEBI" id="CHEBI:15378"/>
        <dbReference type="ChEBI" id="CHEBI:57540"/>
        <dbReference type="ChEBI" id="CHEBI:57945"/>
        <dbReference type="ChEBI" id="CHEBI:91000"/>
        <dbReference type="ChEBI" id="CHEBI:91001"/>
    </reaction>
    <physiologicalReaction direction="left-to-right" evidence="21">
        <dbReference type="Rhea" id="RHEA:49245"/>
    </physiologicalReaction>
</comment>
<evidence type="ECO:0000256" key="19">
    <source>
        <dbReference type="ARBA" id="ARBA00048921"/>
    </source>
</evidence>
<evidence type="ECO:0000256" key="14">
    <source>
        <dbReference type="ARBA" id="ARBA00048170"/>
    </source>
</evidence>
<evidence type="ECO:0000256" key="6">
    <source>
        <dbReference type="ARBA" id="ARBA00041812"/>
    </source>
</evidence>
<sequence length="314" mass="34572">MNFTPSVLSFILTAEAEVYGIPTKKPKFHQQVQPSPSPWSPWKVSENIVTCENNIIMQLFNRVAFVTGAAQGLGKAFSEALLNRGAKVCFTDIQVSKGKEVEKTYSDKYGQDRVLFLHCDVSSSASLANSFKDAVSKFGHIDLMVNNAGIADESRLRDMVNINLIGAIEGSMLAVEHMRKDKGGKGGVVINIASTAGLTGVYFVPSYCASKFGLVGFHLSWASNPYNSQMGLQFGCLCPAFTDTDILNQKEKQMLYFEDGQRITKHLGINRVEKVVQGFLQMVESENCNGDIITITAKEDIQYSRRASSKMSHL</sequence>
<evidence type="ECO:0000256" key="21">
    <source>
        <dbReference type="ARBA" id="ARBA00049188"/>
    </source>
</evidence>
<evidence type="ECO:0000256" key="1">
    <source>
        <dbReference type="ARBA" id="ARBA00006484"/>
    </source>
</evidence>
<evidence type="ECO:0000256" key="7">
    <source>
        <dbReference type="ARBA" id="ARBA00042026"/>
    </source>
</evidence>
<comment type="catalytic activity">
    <reaction evidence="18">
        <text>prostaglandin E2 + NAD(+) = 15-oxoprostaglandin E2 + NADH + H(+)</text>
        <dbReference type="Rhea" id="RHEA:11876"/>
        <dbReference type="ChEBI" id="CHEBI:15378"/>
        <dbReference type="ChEBI" id="CHEBI:57400"/>
        <dbReference type="ChEBI" id="CHEBI:57540"/>
        <dbReference type="ChEBI" id="CHEBI:57945"/>
        <dbReference type="ChEBI" id="CHEBI:606564"/>
        <dbReference type="EC" id="1.1.1.141"/>
    </reaction>
    <physiologicalReaction direction="left-to-right" evidence="18">
        <dbReference type="Rhea" id="RHEA:11877"/>
    </physiologicalReaction>
</comment>
<dbReference type="Proteomes" id="UP001497497">
    <property type="component" value="Unassembled WGS sequence"/>
</dbReference>
<evidence type="ECO:0000313" key="24">
    <source>
        <dbReference type="Proteomes" id="UP001497497"/>
    </source>
</evidence>
<comment type="catalytic activity">
    <reaction evidence="13">
        <text>(11R)-hydroxy-(5Z,8Z,12E,14Z)-eicosatetraenoate + NAD(+) = 11-oxo-(5Z,8Z,12E,14Z)-eicosatetraenoate + NADH + H(+)</text>
        <dbReference type="Rhea" id="RHEA:48640"/>
        <dbReference type="ChEBI" id="CHEBI:15378"/>
        <dbReference type="ChEBI" id="CHEBI:57540"/>
        <dbReference type="ChEBI" id="CHEBI:57945"/>
        <dbReference type="ChEBI" id="CHEBI:78836"/>
        <dbReference type="ChEBI" id="CHEBI:90697"/>
    </reaction>
    <physiologicalReaction direction="left-to-right" evidence="13">
        <dbReference type="Rhea" id="RHEA:48641"/>
    </physiologicalReaction>
</comment>
<comment type="catalytic activity">
    <reaction evidence="15">
        <text>resolvin D2 + NAD(+) = 7-oxoresolvin D2 + NADH + H(+)</text>
        <dbReference type="Rhea" id="RHEA:53584"/>
        <dbReference type="ChEBI" id="CHEBI:15378"/>
        <dbReference type="ChEBI" id="CHEBI:57540"/>
        <dbReference type="ChEBI" id="CHEBI:57945"/>
        <dbReference type="ChEBI" id="CHEBI:133367"/>
        <dbReference type="ChEBI" id="CHEBI:137497"/>
    </reaction>
    <physiologicalReaction direction="left-to-right" evidence="15">
        <dbReference type="Rhea" id="RHEA:53585"/>
    </physiologicalReaction>
</comment>
<evidence type="ECO:0000256" key="18">
    <source>
        <dbReference type="ARBA" id="ARBA00048739"/>
    </source>
</evidence>
<dbReference type="EC" id="1.1.1.141" evidence="3"/>
<protein>
    <recommendedName>
        <fullName evidence="5">15-hydroxyprostaglandin dehydrogenase [NAD(+)]</fullName>
        <ecNumber evidence="3">1.1.1.141</ecNumber>
        <ecNumber evidence="4">1.1.1.232</ecNumber>
    </recommendedName>
    <alternativeName>
        <fullName evidence="7">Eicosanoid/docosanoid dehydrogenase [NAD(+)]</fullName>
    </alternativeName>
    <alternativeName>
        <fullName evidence="6">Prostaglandin dehydrogenase 1</fullName>
    </alternativeName>
</protein>
<keyword evidence="24" id="KW-1185">Reference proteome</keyword>
<evidence type="ECO:0000256" key="15">
    <source>
        <dbReference type="ARBA" id="ARBA00048393"/>
    </source>
</evidence>
<dbReference type="Pfam" id="PF00106">
    <property type="entry name" value="adh_short"/>
    <property type="match status" value="1"/>
</dbReference>
<dbReference type="PANTHER" id="PTHR44229:SF4">
    <property type="entry name" value="15-HYDROXYPROSTAGLANDIN DEHYDROGENASE [NAD(+)]"/>
    <property type="match status" value="1"/>
</dbReference>
<dbReference type="AlphaFoldDB" id="A0AAV2HZ11"/>
<dbReference type="PRINTS" id="PR00080">
    <property type="entry name" value="SDRFAMILY"/>
</dbReference>
<evidence type="ECO:0000256" key="5">
    <source>
        <dbReference type="ARBA" id="ARBA00040276"/>
    </source>
</evidence>
<dbReference type="SUPFAM" id="SSF51735">
    <property type="entry name" value="NAD(P)-binding Rossmann-fold domains"/>
    <property type="match status" value="1"/>
</dbReference>
<comment type="catalytic activity">
    <reaction evidence="9">
        <text>prostaglandin E1 + NAD(+) = 15-oxoprostaglandin E1 + NADH + H(+)</text>
        <dbReference type="Rhea" id="RHEA:16477"/>
        <dbReference type="ChEBI" id="CHEBI:15378"/>
        <dbReference type="ChEBI" id="CHEBI:57397"/>
        <dbReference type="ChEBI" id="CHEBI:57401"/>
        <dbReference type="ChEBI" id="CHEBI:57540"/>
        <dbReference type="ChEBI" id="CHEBI:57945"/>
    </reaction>
    <physiologicalReaction direction="left-to-right" evidence="9">
        <dbReference type="Rhea" id="RHEA:16478"/>
    </physiologicalReaction>
</comment>
<evidence type="ECO:0000313" key="23">
    <source>
        <dbReference type="EMBL" id="CAL1538776.1"/>
    </source>
</evidence>
<comment type="catalytic activity">
    <reaction evidence="10">
        <text>resolvin D1 + NAD(+) = 8-oxoresolvin D1 + NADH + H(+)</text>
        <dbReference type="Rhea" id="RHEA:50124"/>
        <dbReference type="ChEBI" id="CHEBI:15378"/>
        <dbReference type="ChEBI" id="CHEBI:57540"/>
        <dbReference type="ChEBI" id="CHEBI:57945"/>
        <dbReference type="ChEBI" id="CHEBI:132079"/>
        <dbReference type="ChEBI" id="CHEBI:132080"/>
    </reaction>
    <physiologicalReaction direction="left-to-right" evidence="10">
        <dbReference type="Rhea" id="RHEA:50125"/>
    </physiologicalReaction>
</comment>
<comment type="catalytic activity">
    <reaction evidence="17">
        <text>prostaglandin A1 + NAD(+) = 15-oxo-prostaglandin A1 + NADH + H(+)</text>
        <dbReference type="Rhea" id="RHEA:41263"/>
        <dbReference type="ChEBI" id="CHEBI:15378"/>
        <dbReference type="ChEBI" id="CHEBI:57398"/>
        <dbReference type="ChEBI" id="CHEBI:57540"/>
        <dbReference type="ChEBI" id="CHEBI:57945"/>
        <dbReference type="ChEBI" id="CHEBI:85072"/>
    </reaction>
    <physiologicalReaction direction="left-to-right" evidence="17">
        <dbReference type="Rhea" id="RHEA:41264"/>
    </physiologicalReaction>
</comment>
<proteinExistence type="inferred from homology"/>
<comment type="catalytic activity">
    <reaction evidence="20">
        <text>(15S)-hydroxy-(5Z,8Z,11Z,13E)-eicosatetraenoate + NAD(+) = 15-oxo-(5Z,8Z,11Z,13E)-eicosatetraenoate + NADH + H(+)</text>
        <dbReference type="Rhea" id="RHEA:23260"/>
        <dbReference type="ChEBI" id="CHEBI:15378"/>
        <dbReference type="ChEBI" id="CHEBI:57409"/>
        <dbReference type="ChEBI" id="CHEBI:57410"/>
        <dbReference type="ChEBI" id="CHEBI:57540"/>
        <dbReference type="ChEBI" id="CHEBI:57945"/>
        <dbReference type="EC" id="1.1.1.232"/>
    </reaction>
    <physiologicalReaction direction="left-to-right" evidence="20">
        <dbReference type="Rhea" id="RHEA:23261"/>
    </physiologicalReaction>
</comment>
<dbReference type="PANTHER" id="PTHR44229">
    <property type="entry name" value="15-HYDROXYPROSTAGLANDIN DEHYDROGENASE [NAD(+)]"/>
    <property type="match status" value="1"/>
</dbReference>
<name>A0AAV2HZ11_LYMST</name>
<dbReference type="PROSITE" id="PS00061">
    <property type="entry name" value="ADH_SHORT"/>
    <property type="match status" value="1"/>
</dbReference>
<comment type="catalytic activity">
    <reaction evidence="19">
        <text>resolvin D2 + NAD(+) = 16-oxoresolvin D2 + NADH + H(+)</text>
        <dbReference type="Rhea" id="RHEA:53588"/>
        <dbReference type="ChEBI" id="CHEBI:15378"/>
        <dbReference type="ChEBI" id="CHEBI:57540"/>
        <dbReference type="ChEBI" id="CHEBI:57945"/>
        <dbReference type="ChEBI" id="CHEBI:133367"/>
        <dbReference type="ChEBI" id="CHEBI:137498"/>
    </reaction>
    <physiologicalReaction direction="left-to-right" evidence="19">
        <dbReference type="Rhea" id="RHEA:53589"/>
    </physiologicalReaction>
</comment>
<dbReference type="EMBL" id="CAXITT010000312">
    <property type="protein sequence ID" value="CAL1538776.1"/>
    <property type="molecule type" value="Genomic_DNA"/>
</dbReference>
<comment type="similarity">
    <text evidence="1 22">Belongs to the short-chain dehydrogenases/reductases (SDR) family.</text>
</comment>
<evidence type="ECO:0000256" key="9">
    <source>
        <dbReference type="ARBA" id="ARBA00047325"/>
    </source>
</evidence>
<dbReference type="Gene3D" id="3.40.50.720">
    <property type="entry name" value="NAD(P)-binding Rossmann-like Domain"/>
    <property type="match status" value="1"/>
</dbReference>
<comment type="function">
    <text evidence="8">Catalyzes the NAD-dependent dehydrogenation (oxidation) of a broad array of hydroxylated polyunsaturated fatty acids (mainly eicosanoids and docosanoids, including prostaglandins, lipoxins and resolvins), yielding their corresponding keto (oxo) metabolites. Decreases the levels of the pro-proliferative prostaglandins such as prostaglandin E2 (whose activity is increased in cancer because of an increase in the expression of cyclooxygenase 2) and generates oxo-fatty acid products that can profoundly influence cell function by abrogating pro-inflammatory cytokine expression. Converts resolvins E1, D1 and D2 to their oxo products, which represents a mode of resolvin inactivation. Resolvin E1 plays important roles during the resolution phase of acute inflammation, while resolvins D1 and D2 have a unique role in obesity-induced adipose inflammation.</text>
</comment>
<dbReference type="GO" id="GO:0047034">
    <property type="term" value="F:15-hydroxyicosatetraenoate dehydrogenase activity"/>
    <property type="evidence" value="ECO:0007669"/>
    <property type="project" value="UniProtKB-EC"/>
</dbReference>
<dbReference type="GO" id="GO:0016404">
    <property type="term" value="F:15-hydroxyprostaglandin dehydrogenase (NAD+) activity"/>
    <property type="evidence" value="ECO:0007669"/>
    <property type="project" value="UniProtKB-EC"/>
</dbReference>
<evidence type="ECO:0000256" key="11">
    <source>
        <dbReference type="ARBA" id="ARBA00048008"/>
    </source>
</evidence>
<evidence type="ECO:0000256" key="3">
    <source>
        <dbReference type="ARBA" id="ARBA00038968"/>
    </source>
</evidence>
<evidence type="ECO:0000256" key="4">
    <source>
        <dbReference type="ARBA" id="ARBA00039060"/>
    </source>
</evidence>
<evidence type="ECO:0000256" key="17">
    <source>
        <dbReference type="ARBA" id="ARBA00048611"/>
    </source>
</evidence>
<dbReference type="PRINTS" id="PR00081">
    <property type="entry name" value="GDHRDH"/>
</dbReference>
<gene>
    <name evidence="23" type="ORF">GSLYS_00012597001</name>
</gene>
<evidence type="ECO:0000256" key="22">
    <source>
        <dbReference type="RuleBase" id="RU000363"/>
    </source>
</evidence>
<dbReference type="EC" id="1.1.1.232" evidence="4"/>
<evidence type="ECO:0000256" key="16">
    <source>
        <dbReference type="ARBA" id="ARBA00048535"/>
    </source>
</evidence>
<dbReference type="GO" id="GO:0005737">
    <property type="term" value="C:cytoplasm"/>
    <property type="evidence" value="ECO:0007669"/>
    <property type="project" value="TreeGrafter"/>
</dbReference>
<keyword evidence="2" id="KW-0560">Oxidoreductase</keyword>
<evidence type="ECO:0000256" key="13">
    <source>
        <dbReference type="ARBA" id="ARBA00048144"/>
    </source>
</evidence>
<comment type="catalytic activity">
    <reaction evidence="16">
        <text>lipoxin A4 + NAD(+) = 15-oxo-(5S,6R)-dihydroxy-(7E,9E,11Z,13E)-eicosatetraenoate + NADH + H(+)</text>
        <dbReference type="Rhea" id="RHEA:41572"/>
        <dbReference type="ChEBI" id="CHEBI:15378"/>
        <dbReference type="ChEBI" id="CHEBI:57540"/>
        <dbReference type="ChEBI" id="CHEBI:57945"/>
        <dbReference type="ChEBI" id="CHEBI:67026"/>
        <dbReference type="ChEBI" id="CHEBI:78311"/>
    </reaction>
    <physiologicalReaction direction="left-to-right" evidence="16">
        <dbReference type="Rhea" id="RHEA:41573"/>
    </physiologicalReaction>
</comment>
<comment type="catalytic activity">
    <reaction evidence="11">
        <text>14-hydroxy-(4Z,7Z,10Z,12E,16Z,19Z)-docosahexaenoate + NAD(+) = 14-oxo-(4Z,7Z,10Z,12E,16Z,19Z)-docosahexaenoate + NADH + H(+)</text>
        <dbReference type="Rhea" id="RHEA:48952"/>
        <dbReference type="ChEBI" id="CHEBI:15378"/>
        <dbReference type="ChEBI" id="CHEBI:57540"/>
        <dbReference type="ChEBI" id="CHEBI:57945"/>
        <dbReference type="ChEBI" id="CHEBI:90866"/>
        <dbReference type="ChEBI" id="CHEBI:90867"/>
    </reaction>
    <physiologicalReaction direction="left-to-right" evidence="11">
        <dbReference type="Rhea" id="RHEA:48953"/>
    </physiologicalReaction>
</comment>
<comment type="caution">
    <text evidence="23">The sequence shown here is derived from an EMBL/GenBank/DDBJ whole genome shotgun (WGS) entry which is preliminary data.</text>
</comment>
<dbReference type="InterPro" id="IPR036291">
    <property type="entry name" value="NAD(P)-bd_dom_sf"/>
</dbReference>
<evidence type="ECO:0000256" key="10">
    <source>
        <dbReference type="ARBA" id="ARBA00047672"/>
    </source>
</evidence>
<evidence type="ECO:0000256" key="8">
    <source>
        <dbReference type="ARBA" id="ARBA00045705"/>
    </source>
</evidence>
<reference evidence="23 24" key="1">
    <citation type="submission" date="2024-04" db="EMBL/GenBank/DDBJ databases">
        <authorList>
            <consortium name="Genoscope - CEA"/>
            <person name="William W."/>
        </authorList>
    </citation>
    <scope>NUCLEOTIDE SEQUENCE [LARGE SCALE GENOMIC DNA]</scope>
</reference>
<organism evidence="23 24">
    <name type="scientific">Lymnaea stagnalis</name>
    <name type="common">Great pond snail</name>
    <name type="synonym">Helix stagnalis</name>
    <dbReference type="NCBI Taxonomy" id="6523"/>
    <lineage>
        <taxon>Eukaryota</taxon>
        <taxon>Metazoa</taxon>
        <taxon>Spiralia</taxon>
        <taxon>Lophotrochozoa</taxon>
        <taxon>Mollusca</taxon>
        <taxon>Gastropoda</taxon>
        <taxon>Heterobranchia</taxon>
        <taxon>Euthyneura</taxon>
        <taxon>Panpulmonata</taxon>
        <taxon>Hygrophila</taxon>
        <taxon>Lymnaeoidea</taxon>
        <taxon>Lymnaeidae</taxon>
        <taxon>Lymnaea</taxon>
    </lineage>
</organism>
<evidence type="ECO:0000256" key="20">
    <source>
        <dbReference type="ARBA" id="ARBA00049151"/>
    </source>
</evidence>